<comment type="caution">
    <text evidence="1">The sequence shown here is derived from an EMBL/GenBank/DDBJ whole genome shotgun (WGS) entry which is preliminary data.</text>
</comment>
<gene>
    <name evidence="1" type="ORF">GMORB2_2132</name>
</gene>
<proteinExistence type="predicted"/>
<organism evidence="1 2">
    <name type="scientific">Geosmithia morbida</name>
    <dbReference type="NCBI Taxonomy" id="1094350"/>
    <lineage>
        <taxon>Eukaryota</taxon>
        <taxon>Fungi</taxon>
        <taxon>Dikarya</taxon>
        <taxon>Ascomycota</taxon>
        <taxon>Pezizomycotina</taxon>
        <taxon>Sordariomycetes</taxon>
        <taxon>Hypocreomycetidae</taxon>
        <taxon>Hypocreales</taxon>
        <taxon>Bionectriaceae</taxon>
        <taxon>Geosmithia</taxon>
    </lineage>
</organism>
<protein>
    <submittedName>
        <fullName evidence="1">Uncharacterized protein</fullName>
    </submittedName>
</protein>
<name>A0A9P4YR04_9HYPO</name>
<evidence type="ECO:0000313" key="2">
    <source>
        <dbReference type="Proteomes" id="UP000749293"/>
    </source>
</evidence>
<dbReference type="GeneID" id="55968362"/>
<evidence type="ECO:0000313" key="1">
    <source>
        <dbReference type="EMBL" id="KAF4121170.1"/>
    </source>
</evidence>
<reference evidence="1" key="1">
    <citation type="submission" date="2020-03" db="EMBL/GenBank/DDBJ databases">
        <title>Site-based positive gene gene selection in Geosmithia morbida across the United States reveals a broad range of putative effectors and factors for local host and environmental adapation.</title>
        <authorList>
            <person name="Onufrak A."/>
            <person name="Murdoch R.W."/>
            <person name="Gazis R."/>
            <person name="Huff M."/>
            <person name="Staton M."/>
            <person name="Klingeman W."/>
            <person name="Hadziabdic D."/>
        </authorList>
    </citation>
    <scope>NUCLEOTIDE SEQUENCE</scope>
    <source>
        <strain evidence="1">1262</strain>
    </source>
</reference>
<accession>A0A9P4YR04</accession>
<dbReference type="Proteomes" id="UP000749293">
    <property type="component" value="Unassembled WGS sequence"/>
</dbReference>
<sequence>MTASSRPRYDIAPILNLAPGKSYPVESTIRDWRKGE</sequence>
<keyword evidence="2" id="KW-1185">Reference proteome</keyword>
<dbReference type="AlphaFoldDB" id="A0A9P4YR04"/>
<dbReference type="RefSeq" id="XP_035319822.1">
    <property type="nucleotide sequence ID" value="XM_035464112.1"/>
</dbReference>
<dbReference type="EMBL" id="JAANYQ010000013">
    <property type="protein sequence ID" value="KAF4121170.1"/>
    <property type="molecule type" value="Genomic_DNA"/>
</dbReference>